<feature type="transmembrane region" description="Helical" evidence="1">
    <location>
        <begin position="79"/>
        <end position="100"/>
    </location>
</feature>
<feature type="transmembrane region" description="Helical" evidence="1">
    <location>
        <begin position="132"/>
        <end position="152"/>
    </location>
</feature>
<keyword evidence="1" id="KW-0472">Membrane</keyword>
<sequence>MAGFSVALFLGVAAAWVVAAGARRLARSYLRLAAVLYAALAASEGFAFWPEAVMAMVLSAGAASLAMASYGGFRRAPRIFSAAMGLAGSGLAGLTAFLVGLPVLAAVPQVTSAALIAVFAWWPLWQGRRSGVYLMLCGLALIGAAACSLAPGPLAKNGLLLFAAAAVLGAALASNLFVEEEGKRRTGLPVDHR</sequence>
<organism evidence="2 3">
    <name type="scientific">Rhizomicrobium palustre</name>
    <dbReference type="NCBI Taxonomy" id="189966"/>
    <lineage>
        <taxon>Bacteria</taxon>
        <taxon>Pseudomonadati</taxon>
        <taxon>Pseudomonadota</taxon>
        <taxon>Alphaproteobacteria</taxon>
        <taxon>Micropepsales</taxon>
        <taxon>Micropepsaceae</taxon>
        <taxon>Rhizomicrobium</taxon>
    </lineage>
</organism>
<keyword evidence="1" id="KW-0812">Transmembrane</keyword>
<evidence type="ECO:0000313" key="2">
    <source>
        <dbReference type="EMBL" id="NIK88665.1"/>
    </source>
</evidence>
<dbReference type="Proteomes" id="UP000570514">
    <property type="component" value="Unassembled WGS sequence"/>
</dbReference>
<evidence type="ECO:0000256" key="1">
    <source>
        <dbReference type="SAM" id="Phobius"/>
    </source>
</evidence>
<dbReference type="AlphaFoldDB" id="A0A846MZK2"/>
<evidence type="ECO:0000313" key="3">
    <source>
        <dbReference type="Proteomes" id="UP000570514"/>
    </source>
</evidence>
<feature type="transmembrane region" description="Helical" evidence="1">
    <location>
        <begin position="106"/>
        <end position="125"/>
    </location>
</feature>
<feature type="transmembrane region" description="Helical" evidence="1">
    <location>
        <begin position="158"/>
        <end position="178"/>
    </location>
</feature>
<feature type="transmembrane region" description="Helical" evidence="1">
    <location>
        <begin position="46"/>
        <end position="67"/>
    </location>
</feature>
<protein>
    <submittedName>
        <fullName evidence="2">Uncharacterized protein</fullName>
    </submittedName>
</protein>
<proteinExistence type="predicted"/>
<keyword evidence="3" id="KW-1185">Reference proteome</keyword>
<dbReference type="EMBL" id="JAASRM010000001">
    <property type="protein sequence ID" value="NIK88665.1"/>
    <property type="molecule type" value="Genomic_DNA"/>
</dbReference>
<dbReference type="RefSeq" id="WP_167082820.1">
    <property type="nucleotide sequence ID" value="NZ_BAAADC010000001.1"/>
</dbReference>
<keyword evidence="1" id="KW-1133">Transmembrane helix</keyword>
<gene>
    <name evidence="2" type="ORF">FHS83_001983</name>
</gene>
<accession>A0A846MZK2</accession>
<reference evidence="2 3" key="1">
    <citation type="submission" date="2020-03" db="EMBL/GenBank/DDBJ databases">
        <title>Genomic Encyclopedia of Type Strains, Phase IV (KMG-IV): sequencing the most valuable type-strain genomes for metagenomic binning, comparative biology and taxonomic classification.</title>
        <authorList>
            <person name="Goeker M."/>
        </authorList>
    </citation>
    <scope>NUCLEOTIDE SEQUENCE [LARGE SCALE GENOMIC DNA]</scope>
    <source>
        <strain evidence="2 3">DSM 19867</strain>
    </source>
</reference>
<name>A0A846MZK2_9PROT</name>
<comment type="caution">
    <text evidence="2">The sequence shown here is derived from an EMBL/GenBank/DDBJ whole genome shotgun (WGS) entry which is preliminary data.</text>
</comment>